<evidence type="ECO:0000313" key="1">
    <source>
        <dbReference type="Proteomes" id="UP000035642"/>
    </source>
</evidence>
<dbReference type="Proteomes" id="UP000035642">
    <property type="component" value="Unassembled WGS sequence"/>
</dbReference>
<sequence length="61" mass="7223">MILSGWQLFPRLDDWSIENDAEGEIPPPKQAKDVKAWEKHVFFFFNDDEPPLHIREPSMKV</sequence>
<protein>
    <submittedName>
        <fullName evidence="2">DUF159 family protein</fullName>
    </submittedName>
</protein>
<dbReference type="WBParaSite" id="ACAC_0001311401-mRNA-1">
    <property type="protein sequence ID" value="ACAC_0001311401-mRNA-1"/>
    <property type="gene ID" value="ACAC_0001311401"/>
</dbReference>
<proteinExistence type="predicted"/>
<keyword evidence="1" id="KW-1185">Reference proteome</keyword>
<accession>A0A0K0DN04</accession>
<reference evidence="2" key="2">
    <citation type="submission" date="2017-02" db="UniProtKB">
        <authorList>
            <consortium name="WormBaseParasite"/>
        </authorList>
    </citation>
    <scope>IDENTIFICATION</scope>
</reference>
<evidence type="ECO:0000313" key="2">
    <source>
        <dbReference type="WBParaSite" id="ACAC_0001311401-mRNA-1"/>
    </source>
</evidence>
<name>A0A0K0DN04_ANGCA</name>
<organism evidence="1 2">
    <name type="scientific">Angiostrongylus cantonensis</name>
    <name type="common">Rat lungworm</name>
    <dbReference type="NCBI Taxonomy" id="6313"/>
    <lineage>
        <taxon>Eukaryota</taxon>
        <taxon>Metazoa</taxon>
        <taxon>Ecdysozoa</taxon>
        <taxon>Nematoda</taxon>
        <taxon>Chromadorea</taxon>
        <taxon>Rhabditida</taxon>
        <taxon>Rhabditina</taxon>
        <taxon>Rhabditomorpha</taxon>
        <taxon>Strongyloidea</taxon>
        <taxon>Metastrongylidae</taxon>
        <taxon>Angiostrongylus</taxon>
    </lineage>
</organism>
<reference evidence="1" key="1">
    <citation type="submission" date="2012-09" db="EMBL/GenBank/DDBJ databases">
        <authorList>
            <person name="Martin A.A."/>
        </authorList>
    </citation>
    <scope>NUCLEOTIDE SEQUENCE</scope>
</reference>
<dbReference type="AlphaFoldDB" id="A0A0K0DN04"/>